<sequence length="62" mass="6795">MKKENLSIVTLGLFLMLLNTHAAKIRWSSQCINDERAVSCKGTLLEALNFNDTAVVADATIT</sequence>
<dbReference type="RefSeq" id="WP_136064274.1">
    <property type="nucleotide sequence ID" value="NZ_CAAHFH010000002.1"/>
</dbReference>
<name>A0A6C2UQY4_9BACT</name>
<gene>
    <name evidence="1" type="ORF">SCARR_04800</name>
</gene>
<keyword evidence="2" id="KW-1185">Reference proteome</keyword>
<dbReference type="EMBL" id="CAAHFH010000002">
    <property type="protein sequence ID" value="VGO22705.1"/>
    <property type="molecule type" value="Genomic_DNA"/>
</dbReference>
<dbReference type="Proteomes" id="UP000346198">
    <property type="component" value="Unassembled WGS sequence"/>
</dbReference>
<accession>A0A6C2UQY4</accession>
<organism evidence="1 2">
    <name type="scientific">Pontiella sulfatireligans</name>
    <dbReference type="NCBI Taxonomy" id="2750658"/>
    <lineage>
        <taxon>Bacteria</taxon>
        <taxon>Pseudomonadati</taxon>
        <taxon>Kiritimatiellota</taxon>
        <taxon>Kiritimatiellia</taxon>
        <taxon>Kiritimatiellales</taxon>
        <taxon>Pontiellaceae</taxon>
        <taxon>Pontiella</taxon>
    </lineage>
</organism>
<reference evidence="1 2" key="1">
    <citation type="submission" date="2019-04" db="EMBL/GenBank/DDBJ databases">
        <authorList>
            <person name="Van Vliet M D."/>
        </authorList>
    </citation>
    <scope>NUCLEOTIDE SEQUENCE [LARGE SCALE GENOMIC DNA]</scope>
    <source>
        <strain evidence="1 2">F21</strain>
    </source>
</reference>
<proteinExistence type="predicted"/>
<evidence type="ECO:0000313" key="2">
    <source>
        <dbReference type="Proteomes" id="UP000346198"/>
    </source>
</evidence>
<protein>
    <submittedName>
        <fullName evidence="1">Uncharacterized protein</fullName>
    </submittedName>
</protein>
<evidence type="ECO:0000313" key="1">
    <source>
        <dbReference type="EMBL" id="VGO22705.1"/>
    </source>
</evidence>
<dbReference type="AlphaFoldDB" id="A0A6C2UQY4"/>